<dbReference type="InterPro" id="IPR036388">
    <property type="entry name" value="WH-like_DNA-bd_sf"/>
</dbReference>
<protein>
    <submittedName>
        <fullName evidence="3">PadR family transcriptional regulator</fullName>
    </submittedName>
</protein>
<dbReference type="InterPro" id="IPR005149">
    <property type="entry name" value="Tscrpt_reg_PadR_N"/>
</dbReference>
<proteinExistence type="predicted"/>
<dbReference type="InterPro" id="IPR036390">
    <property type="entry name" value="WH_DNA-bd_sf"/>
</dbReference>
<dbReference type="Pfam" id="PF03551">
    <property type="entry name" value="PadR"/>
    <property type="match status" value="1"/>
</dbReference>
<evidence type="ECO:0000256" key="1">
    <source>
        <dbReference type="SAM" id="Coils"/>
    </source>
</evidence>
<organism evidence="3 4">
    <name type="scientific">Methanobacterium subterraneum</name>
    <dbReference type="NCBI Taxonomy" id="59277"/>
    <lineage>
        <taxon>Archaea</taxon>
        <taxon>Methanobacteriati</taxon>
        <taxon>Methanobacteriota</taxon>
        <taxon>Methanomada group</taxon>
        <taxon>Methanobacteria</taxon>
        <taxon>Methanobacteriales</taxon>
        <taxon>Methanobacteriaceae</taxon>
        <taxon>Methanobacterium</taxon>
    </lineage>
</organism>
<dbReference type="PANTHER" id="PTHR43252">
    <property type="entry name" value="TRANSCRIPTIONAL REGULATOR YQJI"/>
    <property type="match status" value="1"/>
</dbReference>
<name>A0A7J4TID5_9EURY</name>
<evidence type="ECO:0000313" key="4">
    <source>
        <dbReference type="Proteomes" id="UP000586031"/>
    </source>
</evidence>
<evidence type="ECO:0000313" key="3">
    <source>
        <dbReference type="EMBL" id="HII84196.1"/>
    </source>
</evidence>
<reference evidence="4" key="1">
    <citation type="journal article" date="2020" name="bioRxiv">
        <title>A rank-normalized archaeal taxonomy based on genome phylogeny resolves widespread incomplete and uneven classifications.</title>
        <authorList>
            <person name="Rinke C."/>
            <person name="Chuvochina M."/>
            <person name="Mussig A.J."/>
            <person name="Chaumeil P.-A."/>
            <person name="Waite D.W."/>
            <person name="Whitman W.B."/>
            <person name="Parks D.H."/>
            <person name="Hugenholtz P."/>
        </authorList>
    </citation>
    <scope>NUCLEOTIDE SEQUENCE [LARGE SCALE GENOMIC DNA]</scope>
</reference>
<keyword evidence="1" id="KW-0175">Coiled coil</keyword>
<accession>A0A7J4TID5</accession>
<feature type="coiled-coil region" evidence="1">
    <location>
        <begin position="119"/>
        <end position="165"/>
    </location>
</feature>
<comment type="caution">
    <text evidence="3">The sequence shown here is derived from an EMBL/GenBank/DDBJ whole genome shotgun (WGS) entry which is preliminary data.</text>
</comment>
<feature type="domain" description="Transcription regulator PadR N-terminal" evidence="2">
    <location>
        <begin position="8"/>
        <end position="79"/>
    </location>
</feature>
<evidence type="ECO:0000259" key="2">
    <source>
        <dbReference type="Pfam" id="PF03551"/>
    </source>
</evidence>
<dbReference type="Proteomes" id="UP000586031">
    <property type="component" value="Unassembled WGS sequence"/>
</dbReference>
<dbReference type="PANTHER" id="PTHR43252:SF6">
    <property type="entry name" value="NEGATIVE TRANSCRIPTION REGULATOR PADR"/>
    <property type="match status" value="1"/>
</dbReference>
<dbReference type="Gene3D" id="6.10.140.1570">
    <property type="match status" value="1"/>
</dbReference>
<dbReference type="AlphaFoldDB" id="A0A7J4TID5"/>
<gene>
    <name evidence="3" type="ORF">HA271_05040</name>
</gene>
<sequence length="169" mass="19494">MVNNDLIILGMIFLIPSHGYQLKKNIRETVNPYFKINNNVLYPALAKMEKNGLIEGKEMPGKGVNRKVYHITQKGRKHLLEIVSQPAKPDIDNFEFMVKAVFFDYISKEKRLGVIKPLYESKKQELQDTLEKKQKYGENLSPIALAVLEQGISEIKNSIEFLEKLMELN</sequence>
<dbReference type="SUPFAM" id="SSF46785">
    <property type="entry name" value="Winged helix' DNA-binding domain"/>
    <property type="match status" value="1"/>
</dbReference>
<dbReference type="Gene3D" id="1.10.10.10">
    <property type="entry name" value="Winged helix-like DNA-binding domain superfamily/Winged helix DNA-binding domain"/>
    <property type="match status" value="1"/>
</dbReference>
<dbReference type="EMBL" id="DUHE01000148">
    <property type="protein sequence ID" value="HII84196.1"/>
    <property type="molecule type" value="Genomic_DNA"/>
</dbReference>